<feature type="transmembrane region" description="Helical" evidence="6">
    <location>
        <begin position="95"/>
        <end position="114"/>
    </location>
</feature>
<dbReference type="InterPro" id="IPR036259">
    <property type="entry name" value="MFS_trans_sf"/>
</dbReference>
<feature type="transmembrane region" description="Helical" evidence="6">
    <location>
        <begin position="223"/>
        <end position="246"/>
    </location>
</feature>
<keyword evidence="9" id="KW-1185">Reference proteome</keyword>
<evidence type="ECO:0000256" key="5">
    <source>
        <dbReference type="ARBA" id="ARBA00023136"/>
    </source>
</evidence>
<dbReference type="AlphaFoldDB" id="A0A5C4JCT2"/>
<dbReference type="RefSeq" id="WP_138645502.1">
    <property type="nucleotide sequence ID" value="NZ_VCKW01000057.1"/>
</dbReference>
<keyword evidence="3 6" id="KW-0812">Transmembrane</keyword>
<evidence type="ECO:0000256" key="1">
    <source>
        <dbReference type="ARBA" id="ARBA00004651"/>
    </source>
</evidence>
<feature type="transmembrane region" description="Helical" evidence="6">
    <location>
        <begin position="41"/>
        <end position="63"/>
    </location>
</feature>
<dbReference type="CDD" id="cd06173">
    <property type="entry name" value="MFS_MefA_like"/>
    <property type="match status" value="1"/>
</dbReference>
<feature type="domain" description="Major facilitator superfamily (MFS) profile" evidence="7">
    <location>
        <begin position="1"/>
        <end position="399"/>
    </location>
</feature>
<evidence type="ECO:0000259" key="7">
    <source>
        <dbReference type="PROSITE" id="PS50850"/>
    </source>
</evidence>
<evidence type="ECO:0000256" key="3">
    <source>
        <dbReference type="ARBA" id="ARBA00022692"/>
    </source>
</evidence>
<dbReference type="GO" id="GO:0005886">
    <property type="term" value="C:plasma membrane"/>
    <property type="evidence" value="ECO:0007669"/>
    <property type="project" value="UniProtKB-SubCell"/>
</dbReference>
<name>A0A5C4JCT2_9ACTN</name>
<dbReference type="PROSITE" id="PS50850">
    <property type="entry name" value="MFS"/>
    <property type="match status" value="1"/>
</dbReference>
<feature type="transmembrane region" description="Helical" evidence="6">
    <location>
        <begin position="252"/>
        <end position="274"/>
    </location>
</feature>
<evidence type="ECO:0000313" key="8">
    <source>
        <dbReference type="EMBL" id="TMR01843.1"/>
    </source>
</evidence>
<sequence>MRGHDFTLLWSASAASQLGHMCALTANPLLALLLTGSPVVAGWVSAAGTVPALLMHLFAGWLVDRLDRRRLMLAGQVGRLAAGVLPLGAIAFRDWAAALLILFAFFEGLFLVLYNTAEVTAVRHVVTAKKLPTALATNEARGHLAQLLGRPLGGFLLGCGKYLPHLVGVLVSVWAIFALSLMRQKNFRPRDVHDPSMAGPAGPAAVSFRTVLRIVLRSPFLRTVLIIGAVGNFCFQALVLSLLVLAREHDMSGGHIGLLLATSGICGLIGSIAAPKIEKWLGDERTIGVCVAAWSALTLVVALVAEPVTGLVAWGGLSLTGGLLNVALINHQTGRVPEHMLGRVMGLSRFLTGGTVPLGALTAGYLVAALGPRSTTWLACAGVLLLACVVPVLMRPRLLRSRLTIRRRAPRPARLRRVLPDGHPEPQEAARHHWLNVCHVTLTGW</sequence>
<feature type="transmembrane region" description="Helical" evidence="6">
    <location>
        <begin position="286"/>
        <end position="305"/>
    </location>
</feature>
<feature type="transmembrane region" description="Helical" evidence="6">
    <location>
        <begin position="376"/>
        <end position="394"/>
    </location>
</feature>
<organism evidence="8 9">
    <name type="scientific">Actinomadura soli</name>
    <dbReference type="NCBI Taxonomy" id="2508997"/>
    <lineage>
        <taxon>Bacteria</taxon>
        <taxon>Bacillati</taxon>
        <taxon>Actinomycetota</taxon>
        <taxon>Actinomycetes</taxon>
        <taxon>Streptosporangiales</taxon>
        <taxon>Thermomonosporaceae</taxon>
        <taxon>Actinomadura</taxon>
    </lineage>
</organism>
<comment type="subcellular location">
    <subcellularLocation>
        <location evidence="1">Cell membrane</location>
        <topology evidence="1">Multi-pass membrane protein</topology>
    </subcellularLocation>
</comment>
<feature type="transmembrane region" description="Helical" evidence="6">
    <location>
        <begin position="350"/>
        <end position="370"/>
    </location>
</feature>
<protein>
    <submittedName>
        <fullName evidence="8">MFS transporter</fullName>
    </submittedName>
</protein>
<dbReference type="InterPro" id="IPR011701">
    <property type="entry name" value="MFS"/>
</dbReference>
<feature type="transmembrane region" description="Helical" evidence="6">
    <location>
        <begin position="311"/>
        <end position="329"/>
    </location>
</feature>
<dbReference type="Proteomes" id="UP000309174">
    <property type="component" value="Unassembled WGS sequence"/>
</dbReference>
<dbReference type="EMBL" id="VCKW01000057">
    <property type="protein sequence ID" value="TMR01843.1"/>
    <property type="molecule type" value="Genomic_DNA"/>
</dbReference>
<dbReference type="OrthoDB" id="3542743at2"/>
<dbReference type="PANTHER" id="PTHR23513">
    <property type="entry name" value="INTEGRAL MEMBRANE EFFLUX PROTEIN-RELATED"/>
    <property type="match status" value="1"/>
</dbReference>
<evidence type="ECO:0000256" key="4">
    <source>
        <dbReference type="ARBA" id="ARBA00022989"/>
    </source>
</evidence>
<keyword evidence="4 6" id="KW-1133">Transmembrane helix</keyword>
<comment type="caution">
    <text evidence="8">The sequence shown here is derived from an EMBL/GenBank/DDBJ whole genome shotgun (WGS) entry which is preliminary data.</text>
</comment>
<reference evidence="8 9" key="1">
    <citation type="submission" date="2019-05" db="EMBL/GenBank/DDBJ databases">
        <title>Draft genome sequence of Actinomadura sp. 14C53.</title>
        <authorList>
            <person name="Saricaoglu S."/>
            <person name="Isik K."/>
        </authorList>
    </citation>
    <scope>NUCLEOTIDE SEQUENCE [LARGE SCALE GENOMIC DNA]</scope>
    <source>
        <strain evidence="8 9">14C53</strain>
    </source>
</reference>
<dbReference type="Gene3D" id="1.20.1250.20">
    <property type="entry name" value="MFS general substrate transporter like domains"/>
    <property type="match status" value="1"/>
</dbReference>
<dbReference type="GO" id="GO:0022857">
    <property type="term" value="F:transmembrane transporter activity"/>
    <property type="evidence" value="ECO:0007669"/>
    <property type="project" value="InterPro"/>
</dbReference>
<keyword evidence="2" id="KW-1003">Cell membrane</keyword>
<dbReference type="SUPFAM" id="SSF103473">
    <property type="entry name" value="MFS general substrate transporter"/>
    <property type="match status" value="1"/>
</dbReference>
<gene>
    <name evidence="8" type="ORF">ETD83_13740</name>
</gene>
<dbReference type="Pfam" id="PF07690">
    <property type="entry name" value="MFS_1"/>
    <property type="match status" value="1"/>
</dbReference>
<feature type="transmembrane region" description="Helical" evidence="6">
    <location>
        <begin position="162"/>
        <end position="181"/>
    </location>
</feature>
<proteinExistence type="predicted"/>
<dbReference type="PANTHER" id="PTHR23513:SF6">
    <property type="entry name" value="MAJOR FACILITATOR SUPERFAMILY ASSOCIATED DOMAIN-CONTAINING PROTEIN"/>
    <property type="match status" value="1"/>
</dbReference>
<accession>A0A5C4JCT2</accession>
<dbReference type="InterPro" id="IPR020846">
    <property type="entry name" value="MFS_dom"/>
</dbReference>
<evidence type="ECO:0000313" key="9">
    <source>
        <dbReference type="Proteomes" id="UP000309174"/>
    </source>
</evidence>
<keyword evidence="5 6" id="KW-0472">Membrane</keyword>
<evidence type="ECO:0000256" key="2">
    <source>
        <dbReference type="ARBA" id="ARBA00022475"/>
    </source>
</evidence>
<evidence type="ECO:0000256" key="6">
    <source>
        <dbReference type="SAM" id="Phobius"/>
    </source>
</evidence>